<dbReference type="Pfam" id="PF00440">
    <property type="entry name" value="TetR_N"/>
    <property type="match status" value="1"/>
</dbReference>
<sequence>MKKEPTQGRARATVEAVVTAAAQLLAERGYASLTTNHIAERAGVSIGSIYQYFPGKEAIIARLFEQTVDEILGEFAQGLLALPPHEGKARHAYAAGVLYDTIDRRAALVRAMQYEVPFLRDLPIIGEMRQRLLALATQIYAANISPRAFARPDVAAFLLTAMLQAAILESILMPVPGIGRTEVVETLAEIIGRILGPLAG</sequence>
<dbReference type="InterPro" id="IPR050109">
    <property type="entry name" value="HTH-type_TetR-like_transc_reg"/>
</dbReference>
<protein>
    <submittedName>
        <fullName evidence="6">TetR/AcrR family transcriptional regulator</fullName>
    </submittedName>
</protein>
<dbReference type="PANTHER" id="PTHR30055">
    <property type="entry name" value="HTH-TYPE TRANSCRIPTIONAL REGULATOR RUTR"/>
    <property type="match status" value="1"/>
</dbReference>
<dbReference type="AlphaFoldDB" id="A0A418WTA9"/>
<evidence type="ECO:0000256" key="1">
    <source>
        <dbReference type="ARBA" id="ARBA00023015"/>
    </source>
</evidence>
<dbReference type="PRINTS" id="PR00455">
    <property type="entry name" value="HTHTETR"/>
</dbReference>
<dbReference type="InterPro" id="IPR023772">
    <property type="entry name" value="DNA-bd_HTH_TetR-type_CS"/>
</dbReference>
<dbReference type="PROSITE" id="PS01081">
    <property type="entry name" value="HTH_TETR_1"/>
    <property type="match status" value="1"/>
</dbReference>
<organism evidence="6 7">
    <name type="scientific">Oleomonas cavernae</name>
    <dbReference type="NCBI Taxonomy" id="2320859"/>
    <lineage>
        <taxon>Bacteria</taxon>
        <taxon>Pseudomonadati</taxon>
        <taxon>Pseudomonadota</taxon>
        <taxon>Alphaproteobacteria</taxon>
        <taxon>Acetobacterales</taxon>
        <taxon>Acetobacteraceae</taxon>
        <taxon>Oleomonas</taxon>
    </lineage>
</organism>
<feature type="domain" description="HTH tetR-type" evidence="5">
    <location>
        <begin position="11"/>
        <end position="71"/>
    </location>
</feature>
<keyword evidence="1" id="KW-0805">Transcription regulation</keyword>
<dbReference type="PANTHER" id="PTHR30055:SF234">
    <property type="entry name" value="HTH-TYPE TRANSCRIPTIONAL REGULATOR BETI"/>
    <property type="match status" value="1"/>
</dbReference>
<proteinExistence type="predicted"/>
<accession>A0A418WTA9</accession>
<dbReference type="SUPFAM" id="SSF46689">
    <property type="entry name" value="Homeodomain-like"/>
    <property type="match status" value="1"/>
</dbReference>
<dbReference type="GO" id="GO:0003700">
    <property type="term" value="F:DNA-binding transcription factor activity"/>
    <property type="evidence" value="ECO:0007669"/>
    <property type="project" value="TreeGrafter"/>
</dbReference>
<evidence type="ECO:0000256" key="2">
    <source>
        <dbReference type="ARBA" id="ARBA00023125"/>
    </source>
</evidence>
<dbReference type="InterPro" id="IPR009057">
    <property type="entry name" value="Homeodomain-like_sf"/>
</dbReference>
<feature type="DNA-binding region" description="H-T-H motif" evidence="4">
    <location>
        <begin position="34"/>
        <end position="53"/>
    </location>
</feature>
<dbReference type="Gene3D" id="1.10.357.10">
    <property type="entry name" value="Tetracycline Repressor, domain 2"/>
    <property type="match status" value="1"/>
</dbReference>
<reference evidence="6 7" key="1">
    <citation type="submission" date="2018-09" db="EMBL/GenBank/DDBJ databases">
        <authorList>
            <person name="Zhu H."/>
        </authorList>
    </citation>
    <scope>NUCLEOTIDE SEQUENCE [LARGE SCALE GENOMIC DNA]</scope>
    <source>
        <strain evidence="6 7">K1W22B-8</strain>
    </source>
</reference>
<comment type="caution">
    <text evidence="6">The sequence shown here is derived from an EMBL/GenBank/DDBJ whole genome shotgun (WGS) entry which is preliminary data.</text>
</comment>
<keyword evidence="2 4" id="KW-0238">DNA-binding</keyword>
<evidence type="ECO:0000313" key="6">
    <source>
        <dbReference type="EMBL" id="RJF94468.1"/>
    </source>
</evidence>
<dbReference type="RefSeq" id="WP_119775554.1">
    <property type="nucleotide sequence ID" value="NZ_QYUK01000008.1"/>
</dbReference>
<name>A0A418WTA9_9PROT</name>
<keyword evidence="7" id="KW-1185">Reference proteome</keyword>
<dbReference type="InterPro" id="IPR001647">
    <property type="entry name" value="HTH_TetR"/>
</dbReference>
<dbReference type="EMBL" id="QYUK01000008">
    <property type="protein sequence ID" value="RJF94468.1"/>
    <property type="molecule type" value="Genomic_DNA"/>
</dbReference>
<gene>
    <name evidence="6" type="ORF">D3874_01110</name>
</gene>
<evidence type="ECO:0000256" key="4">
    <source>
        <dbReference type="PROSITE-ProRule" id="PRU00335"/>
    </source>
</evidence>
<keyword evidence="3" id="KW-0804">Transcription</keyword>
<dbReference type="GO" id="GO:0000976">
    <property type="term" value="F:transcription cis-regulatory region binding"/>
    <property type="evidence" value="ECO:0007669"/>
    <property type="project" value="TreeGrafter"/>
</dbReference>
<evidence type="ECO:0000313" key="7">
    <source>
        <dbReference type="Proteomes" id="UP000284605"/>
    </source>
</evidence>
<evidence type="ECO:0000256" key="3">
    <source>
        <dbReference type="ARBA" id="ARBA00023163"/>
    </source>
</evidence>
<dbReference type="PROSITE" id="PS50977">
    <property type="entry name" value="HTH_TETR_2"/>
    <property type="match status" value="1"/>
</dbReference>
<dbReference type="OrthoDB" id="9808189at2"/>
<evidence type="ECO:0000259" key="5">
    <source>
        <dbReference type="PROSITE" id="PS50977"/>
    </source>
</evidence>
<dbReference type="Proteomes" id="UP000284605">
    <property type="component" value="Unassembled WGS sequence"/>
</dbReference>